<dbReference type="EMBL" id="QUTF01006925">
    <property type="protein sequence ID" value="RHZ40151.1"/>
    <property type="molecule type" value="Genomic_DNA"/>
</dbReference>
<evidence type="ECO:0000313" key="3">
    <source>
        <dbReference type="Proteomes" id="UP000286510"/>
    </source>
</evidence>
<name>A0A3R7AUY8_APHAT</name>
<dbReference type="Proteomes" id="UP000286510">
    <property type="component" value="Unassembled WGS sequence"/>
</dbReference>
<sequence>MSLGCVEEPGLLELPCSEIDALTQHGSDQKLPLRHDCHAGCCQRPGRGDGSLGALPRCISAPASLSANFRSIVYSIHVCTSSEPNAAFAYLLQVYETSDFIDEKLHVLGALGRFPSVKLKTRSLELAVAGGVRSQGIHSVFGSVAADRSTVAWEYVQAKWDALNAQYSQIVVGRILCVPIANFETEQAVTAVESLLVGRPKARLPVHWRIFENIRTGTAMYARDVTPLAAWIQML</sequence>
<dbReference type="VEuPathDB" id="FungiDB:H257_00918"/>
<dbReference type="AlphaFoldDB" id="A0A3R7AUY8"/>
<reference evidence="2 3" key="1">
    <citation type="submission" date="2018-08" db="EMBL/GenBank/DDBJ databases">
        <title>Aphanomyces genome sequencing and annotation.</title>
        <authorList>
            <person name="Minardi D."/>
            <person name="Oidtmann B."/>
            <person name="Van Der Giezen M."/>
            <person name="Studholme D.J."/>
        </authorList>
    </citation>
    <scope>NUCLEOTIDE SEQUENCE [LARGE SCALE GENOMIC DNA]</scope>
    <source>
        <strain evidence="2 3">FDL457</strain>
    </source>
</reference>
<accession>A0A3R7AUY8</accession>
<feature type="domain" description="ERAP1-like C-terminal" evidence="1">
    <location>
        <begin position="64"/>
        <end position="200"/>
    </location>
</feature>
<dbReference type="Pfam" id="PF11838">
    <property type="entry name" value="ERAP1_C"/>
    <property type="match status" value="1"/>
</dbReference>
<dbReference type="InterPro" id="IPR024571">
    <property type="entry name" value="ERAP1-like_C_dom"/>
</dbReference>
<evidence type="ECO:0000259" key="1">
    <source>
        <dbReference type="Pfam" id="PF11838"/>
    </source>
</evidence>
<comment type="caution">
    <text evidence="2">The sequence shown here is derived from an EMBL/GenBank/DDBJ whole genome shotgun (WGS) entry which is preliminary data.</text>
</comment>
<proteinExistence type="predicted"/>
<gene>
    <name evidence="2" type="ORF">DYB26_010217</name>
</gene>
<protein>
    <recommendedName>
        <fullName evidence="1">ERAP1-like C-terminal domain-containing protein</fullName>
    </recommendedName>
</protein>
<evidence type="ECO:0000313" key="2">
    <source>
        <dbReference type="EMBL" id="RHZ40151.1"/>
    </source>
</evidence>
<dbReference type="Gene3D" id="1.25.50.20">
    <property type="match status" value="1"/>
</dbReference>
<organism evidence="2 3">
    <name type="scientific">Aphanomyces astaci</name>
    <name type="common">Crayfish plague agent</name>
    <dbReference type="NCBI Taxonomy" id="112090"/>
    <lineage>
        <taxon>Eukaryota</taxon>
        <taxon>Sar</taxon>
        <taxon>Stramenopiles</taxon>
        <taxon>Oomycota</taxon>
        <taxon>Saprolegniomycetes</taxon>
        <taxon>Saprolegniales</taxon>
        <taxon>Verrucalvaceae</taxon>
        <taxon>Aphanomyces</taxon>
    </lineage>
</organism>